<dbReference type="AlphaFoldDB" id="A0A5J6RK77"/>
<evidence type="ECO:0000259" key="1">
    <source>
        <dbReference type="Pfam" id="PF01609"/>
    </source>
</evidence>
<gene>
    <name evidence="3" type="ORF">ACBT_0101</name>
    <name evidence="4" type="ORF">ACBT_0292</name>
    <name evidence="5" type="ORF">ACBT_0920</name>
    <name evidence="6" type="ORF">ACBT_1131</name>
</gene>
<dbReference type="GO" id="GO:0003677">
    <property type="term" value="F:DNA binding"/>
    <property type="evidence" value="ECO:0007669"/>
    <property type="project" value="InterPro"/>
</dbReference>
<sequence>MDMLDSKDPLVVLADTIKWSKFEDEFAQYYSKEGRPAKPIRLMVGLLLLKQLENLSDENVVIAWKRNPYFQYFCGFSDFQTALPCHSTDLVYFRNRIGKKGFEFIFKHSIEIHSNENLNESQVIADTTIQESNLTYPTDGKLAIKIINHLHKIVKVENIKLRRSYIKEIKQHRINLRFFRHPKKIIKAKASMKRLRTIAKTILRDIDRKFGDNLELHNKYATKFYLYIRVLLQEKNTKNKIYSLHEIDAYAVNKGKDHKGYEYGTKASVVTTKNSGIIVGVSAHRENEHDSKTLKLALENTISNLGSKTINEVICDRGYRGSKQIIINNETVIDISIPSNLQKKDTTKQINIKKEKFRRRAAIEPIIGHLKSDHRMQRNYLKGFLGDQINLLLAATAFNLKKWMNIYFYAFFTGNLSLLKEAYQQLQHQKELIMFLLQLKITMKFSNLDY</sequence>
<reference evidence="6 7" key="1">
    <citation type="submission" date="2020-05" db="EMBL/GenBank/DDBJ databases">
        <title>Complete genome sequencing of Campylobacter and Arcobacter type strains.</title>
        <authorList>
            <person name="Miller W.G."/>
            <person name="Yee E."/>
        </authorList>
    </citation>
    <scope>NUCLEOTIDE SEQUENCE [LARGE SCALE GENOMIC DNA]</scope>
    <source>
        <strain evidence="6 7">LMG 21996</strain>
    </source>
</reference>
<dbReference type="GO" id="GO:0006313">
    <property type="term" value="P:DNA transposition"/>
    <property type="evidence" value="ECO:0007669"/>
    <property type="project" value="InterPro"/>
</dbReference>
<dbReference type="EMBL" id="CP054051">
    <property type="protein sequence ID" value="QKJ26839.1"/>
    <property type="molecule type" value="Genomic_DNA"/>
</dbReference>
<dbReference type="InterPro" id="IPR047710">
    <property type="entry name" value="Transpos_IS5-like"/>
</dbReference>
<evidence type="ECO:0000313" key="7">
    <source>
        <dbReference type="Proteomes" id="UP000509513"/>
    </source>
</evidence>
<dbReference type="InterPro" id="IPR008490">
    <property type="entry name" value="Transposase_InsH_N"/>
</dbReference>
<evidence type="ECO:0000313" key="4">
    <source>
        <dbReference type="EMBL" id="QKJ26270.1"/>
    </source>
</evidence>
<evidence type="ECO:0000259" key="2">
    <source>
        <dbReference type="Pfam" id="PF05598"/>
    </source>
</evidence>
<dbReference type="Pfam" id="PF05598">
    <property type="entry name" value="DUF772"/>
    <property type="match status" value="1"/>
</dbReference>
<dbReference type="PANTHER" id="PTHR33803">
    <property type="entry name" value="IS1478 TRANSPOSASE"/>
    <property type="match status" value="1"/>
</dbReference>
<dbReference type="NCBIfam" id="NF033578">
    <property type="entry name" value="transpos_IS5_1"/>
    <property type="match status" value="1"/>
</dbReference>
<dbReference type="KEGG" id="acib:ACBT_1131"/>
<dbReference type="KEGG" id="acib:ACBT_0920"/>
<evidence type="ECO:0000313" key="5">
    <source>
        <dbReference type="EMBL" id="QKJ26839.1"/>
    </source>
</evidence>
<name>A0A5J6RK77_9BACT</name>
<dbReference type="EMBL" id="CP054051">
    <property type="protein sequence ID" value="QKJ27042.1"/>
    <property type="molecule type" value="Genomic_DNA"/>
</dbReference>
<feature type="domain" description="Transposase IS4-like" evidence="1">
    <location>
        <begin position="254"/>
        <end position="400"/>
    </location>
</feature>
<dbReference type="KEGG" id="acib:ACBT_0292"/>
<protein>
    <submittedName>
        <fullName evidence="6">Transposase, IS5 family</fullName>
    </submittedName>
</protein>
<dbReference type="InterPro" id="IPR002559">
    <property type="entry name" value="Transposase_11"/>
</dbReference>
<proteinExistence type="predicted"/>
<evidence type="ECO:0000313" key="6">
    <source>
        <dbReference type="EMBL" id="QKJ27042.1"/>
    </source>
</evidence>
<dbReference type="EMBL" id="CP054051">
    <property type="protein sequence ID" value="QKJ26091.1"/>
    <property type="molecule type" value="Genomic_DNA"/>
</dbReference>
<organism evidence="6 7">
    <name type="scientific">Aliarcobacter cibarius</name>
    <dbReference type="NCBI Taxonomy" id="255507"/>
    <lineage>
        <taxon>Bacteria</taxon>
        <taxon>Pseudomonadati</taxon>
        <taxon>Campylobacterota</taxon>
        <taxon>Epsilonproteobacteria</taxon>
        <taxon>Campylobacterales</taxon>
        <taxon>Arcobacteraceae</taxon>
        <taxon>Aliarcobacter</taxon>
    </lineage>
</organism>
<feature type="domain" description="Transposase InsH N-terminal" evidence="2">
    <location>
        <begin position="2"/>
        <end position="96"/>
    </location>
</feature>
<dbReference type="KEGG" id="acib:ACBT_0101"/>
<accession>A0A5J6RK77</accession>
<dbReference type="GO" id="GO:0004803">
    <property type="term" value="F:transposase activity"/>
    <property type="evidence" value="ECO:0007669"/>
    <property type="project" value="InterPro"/>
</dbReference>
<dbReference type="Proteomes" id="UP000509513">
    <property type="component" value="Chromosome"/>
</dbReference>
<dbReference type="PANTHER" id="PTHR33803:SF3">
    <property type="entry name" value="BLL1974 PROTEIN"/>
    <property type="match status" value="1"/>
</dbReference>
<dbReference type="EMBL" id="CP054051">
    <property type="protein sequence ID" value="QKJ26270.1"/>
    <property type="molecule type" value="Genomic_DNA"/>
</dbReference>
<evidence type="ECO:0000313" key="3">
    <source>
        <dbReference type="EMBL" id="QKJ26091.1"/>
    </source>
</evidence>
<dbReference type="Pfam" id="PF01609">
    <property type="entry name" value="DDE_Tnp_1"/>
    <property type="match status" value="1"/>
</dbReference>